<dbReference type="Pfam" id="PF12937">
    <property type="entry name" value="F-box-like"/>
    <property type="match status" value="1"/>
</dbReference>
<feature type="domain" description="F-box" evidence="1">
    <location>
        <begin position="10"/>
        <end position="58"/>
    </location>
</feature>
<dbReference type="EMBL" id="JACEFO010000338">
    <property type="protein sequence ID" value="KAF8775029.1"/>
    <property type="molecule type" value="Genomic_DNA"/>
</dbReference>
<name>A0A835FUR9_9POAL</name>
<protein>
    <recommendedName>
        <fullName evidence="1">F-box domain-containing protein</fullName>
    </recommendedName>
</protein>
<reference evidence="2" key="1">
    <citation type="submission" date="2020-07" db="EMBL/GenBank/DDBJ databases">
        <title>Genome sequence and genetic diversity analysis of an under-domesticated orphan crop, white fonio (Digitaria exilis).</title>
        <authorList>
            <person name="Bennetzen J.L."/>
            <person name="Chen S."/>
            <person name="Ma X."/>
            <person name="Wang X."/>
            <person name="Yssel A.E.J."/>
            <person name="Chaluvadi S.R."/>
            <person name="Johnson M."/>
            <person name="Gangashetty P."/>
            <person name="Hamidou F."/>
            <person name="Sanogo M.D."/>
            <person name="Zwaenepoel A."/>
            <person name="Wallace J."/>
            <person name="Van De Peer Y."/>
            <person name="Van Deynze A."/>
        </authorList>
    </citation>
    <scope>NUCLEOTIDE SEQUENCE</scope>
    <source>
        <tissue evidence="2">Leaves</tissue>
    </source>
</reference>
<comment type="caution">
    <text evidence="2">The sequence shown here is derived from an EMBL/GenBank/DDBJ whole genome shotgun (WGS) entry which is preliminary data.</text>
</comment>
<dbReference type="InterPro" id="IPR001810">
    <property type="entry name" value="F-box_dom"/>
</dbReference>
<dbReference type="SUPFAM" id="SSF52047">
    <property type="entry name" value="RNI-like"/>
    <property type="match status" value="1"/>
</dbReference>
<organism evidence="2 3">
    <name type="scientific">Digitaria exilis</name>
    <dbReference type="NCBI Taxonomy" id="1010633"/>
    <lineage>
        <taxon>Eukaryota</taxon>
        <taxon>Viridiplantae</taxon>
        <taxon>Streptophyta</taxon>
        <taxon>Embryophyta</taxon>
        <taxon>Tracheophyta</taxon>
        <taxon>Spermatophyta</taxon>
        <taxon>Magnoliopsida</taxon>
        <taxon>Liliopsida</taxon>
        <taxon>Poales</taxon>
        <taxon>Poaceae</taxon>
        <taxon>PACMAD clade</taxon>
        <taxon>Panicoideae</taxon>
        <taxon>Panicodae</taxon>
        <taxon>Paniceae</taxon>
        <taxon>Anthephorinae</taxon>
        <taxon>Digitaria</taxon>
    </lineage>
</organism>
<accession>A0A835FUR9</accession>
<dbReference type="Proteomes" id="UP000636709">
    <property type="component" value="Unassembled WGS sequence"/>
</dbReference>
<evidence type="ECO:0000313" key="3">
    <source>
        <dbReference type="Proteomes" id="UP000636709"/>
    </source>
</evidence>
<gene>
    <name evidence="2" type="ORF">HU200_005078</name>
</gene>
<proteinExistence type="predicted"/>
<evidence type="ECO:0000313" key="2">
    <source>
        <dbReference type="EMBL" id="KAF8775029.1"/>
    </source>
</evidence>
<dbReference type="PANTHER" id="PTHR38926">
    <property type="entry name" value="F-BOX DOMAIN CONTAINING PROTEIN, EXPRESSED"/>
    <property type="match status" value="1"/>
</dbReference>
<sequence length="269" mass="31044">MAPPPPAPAARDWAALPSDIVLDVFLRLGPHEVMLGAEQACKPWRHVALEEPMLWRRVGLDEDYTDKRWIRCPCSVKQQMLRVAVDRAKGQCEAFKGNCYDGYLPHLVRRAPILRSLNIQHYSDYENGKRLVKALKKLTLLEDLEIYFKYSIDYEDWDKSMLQSICKACPRLKKLVLMYASATELECDEDEFDKEPVDGPIPVMRNLHTLKLYECELSCKGLNAIIDGCPRLETLLIDGYFNKRKMDENLKLKCARVKNLTLDTMKKPP</sequence>
<dbReference type="Gene3D" id="1.20.1280.50">
    <property type="match status" value="1"/>
</dbReference>
<dbReference type="InterPro" id="IPR032675">
    <property type="entry name" value="LRR_dom_sf"/>
</dbReference>
<dbReference type="OrthoDB" id="643837at2759"/>
<dbReference type="Gene3D" id="3.80.10.10">
    <property type="entry name" value="Ribonuclease Inhibitor"/>
    <property type="match status" value="1"/>
</dbReference>
<keyword evidence="3" id="KW-1185">Reference proteome</keyword>
<dbReference type="InterPro" id="IPR036047">
    <property type="entry name" value="F-box-like_dom_sf"/>
</dbReference>
<dbReference type="AlphaFoldDB" id="A0A835FUR9"/>
<dbReference type="PROSITE" id="PS50181">
    <property type="entry name" value="FBOX"/>
    <property type="match status" value="1"/>
</dbReference>
<dbReference type="PANTHER" id="PTHR38926:SF74">
    <property type="entry name" value="OS08G0193600 PROTEIN"/>
    <property type="match status" value="1"/>
</dbReference>
<evidence type="ECO:0000259" key="1">
    <source>
        <dbReference type="PROSITE" id="PS50181"/>
    </source>
</evidence>
<dbReference type="SUPFAM" id="SSF81383">
    <property type="entry name" value="F-box domain"/>
    <property type="match status" value="1"/>
</dbReference>